<keyword evidence="1" id="KW-0175">Coiled coil</keyword>
<dbReference type="CDD" id="cd00267">
    <property type="entry name" value="ABC_ATPase"/>
    <property type="match status" value="1"/>
</dbReference>
<reference evidence="2" key="1">
    <citation type="submission" date="2018-05" db="EMBL/GenBank/DDBJ databases">
        <authorList>
            <person name="Lanie J.A."/>
            <person name="Ng W.-L."/>
            <person name="Kazmierczak K.M."/>
            <person name="Andrzejewski T.M."/>
            <person name="Davidsen T.M."/>
            <person name="Wayne K.J."/>
            <person name="Tettelin H."/>
            <person name="Glass J.I."/>
            <person name="Rusch D."/>
            <person name="Podicherti R."/>
            <person name="Tsui H.-C.T."/>
            <person name="Winkler M.E."/>
        </authorList>
    </citation>
    <scope>NUCLEOTIDE SEQUENCE</scope>
</reference>
<name>A0A382L0Y1_9ZZZZ</name>
<dbReference type="PANTHER" id="PTHR41259:SF1">
    <property type="entry name" value="DOUBLE-STRAND BREAK REPAIR RAD50 ATPASE, PUTATIVE-RELATED"/>
    <property type="match status" value="1"/>
</dbReference>
<feature type="coiled-coil region" evidence="1">
    <location>
        <begin position="70"/>
        <end position="188"/>
    </location>
</feature>
<dbReference type="Gene3D" id="3.40.50.300">
    <property type="entry name" value="P-loop containing nucleotide triphosphate hydrolases"/>
    <property type="match status" value="1"/>
</dbReference>
<proteinExistence type="predicted"/>
<feature type="non-terminal residue" evidence="2">
    <location>
        <position position="1"/>
    </location>
</feature>
<protein>
    <recommendedName>
        <fullName evidence="3">RecF/RecN/SMC N-terminal domain-containing protein</fullName>
    </recommendedName>
</protein>
<dbReference type="SUPFAM" id="SSF52540">
    <property type="entry name" value="P-loop containing nucleoside triphosphate hydrolases"/>
    <property type="match status" value="1"/>
</dbReference>
<dbReference type="AlphaFoldDB" id="A0A382L0Y1"/>
<evidence type="ECO:0008006" key="3">
    <source>
        <dbReference type="Google" id="ProtNLM"/>
    </source>
</evidence>
<evidence type="ECO:0000256" key="1">
    <source>
        <dbReference type="SAM" id="Coils"/>
    </source>
</evidence>
<gene>
    <name evidence="2" type="ORF">METZ01_LOCUS281395</name>
</gene>
<sequence>GVKTKDELERIKERFKELTGTELNTIADISTIIENQKSNIAFKDIKRNELIGDRDKFKDLENKLKNEMSDEDYKKDIKQLKTERKNISTEIEQLNKELLPLNIDESDYLSNDNGVKYSNQDYEDKTQDLENKKEELQTYEDTINELKADLCKLTSNTVTYRSRIDEIIQDFDKENEEENKKFKNLEAEIIAQNTVHKVIKDLKDQEFEKIKTAIESKEMKKYLKLMTRFNNISFDNVEDKKILISSNTEELKPLDLSKGEKETVMLAMRVAFCAKLIKKNHLFLVLDNVFQNCDSDVRENLVDSLIKIVEEGWQILYLTMDDHIYTLFDKKAKSIPTYRCIKF</sequence>
<evidence type="ECO:0000313" key="2">
    <source>
        <dbReference type="EMBL" id="SVC28541.1"/>
    </source>
</evidence>
<dbReference type="EMBL" id="UINC01083132">
    <property type="protein sequence ID" value="SVC28541.1"/>
    <property type="molecule type" value="Genomic_DNA"/>
</dbReference>
<accession>A0A382L0Y1</accession>
<organism evidence="2">
    <name type="scientific">marine metagenome</name>
    <dbReference type="NCBI Taxonomy" id="408172"/>
    <lineage>
        <taxon>unclassified sequences</taxon>
        <taxon>metagenomes</taxon>
        <taxon>ecological metagenomes</taxon>
    </lineage>
</organism>
<dbReference type="PANTHER" id="PTHR41259">
    <property type="entry name" value="DOUBLE-STRAND BREAK REPAIR RAD50 ATPASE, PUTATIVE-RELATED"/>
    <property type="match status" value="1"/>
</dbReference>
<dbReference type="InterPro" id="IPR027417">
    <property type="entry name" value="P-loop_NTPase"/>
</dbReference>